<organism evidence="2 3">
    <name type="scientific">Taishania pollutisoli</name>
    <dbReference type="NCBI Taxonomy" id="2766479"/>
    <lineage>
        <taxon>Bacteria</taxon>
        <taxon>Pseudomonadati</taxon>
        <taxon>Bacteroidota</taxon>
        <taxon>Flavobacteriia</taxon>
        <taxon>Flavobacteriales</taxon>
        <taxon>Crocinitomicaceae</taxon>
        <taxon>Taishania</taxon>
    </lineage>
</organism>
<keyword evidence="3" id="KW-1185">Reference proteome</keyword>
<dbReference type="RefSeq" id="WP_216713248.1">
    <property type="nucleotide sequence ID" value="NZ_JACVEL010000001.1"/>
</dbReference>
<dbReference type="Gene3D" id="3.10.450.40">
    <property type="match status" value="1"/>
</dbReference>
<dbReference type="Pfam" id="PF04965">
    <property type="entry name" value="GPW_gp25"/>
    <property type="match status" value="1"/>
</dbReference>
<evidence type="ECO:0000259" key="1">
    <source>
        <dbReference type="Pfam" id="PF04965"/>
    </source>
</evidence>
<dbReference type="InterPro" id="IPR007048">
    <property type="entry name" value="IraD/Gp25-like"/>
</dbReference>
<dbReference type="AlphaFoldDB" id="A0A8J6PG39"/>
<protein>
    <submittedName>
        <fullName evidence="2">GPW/gp25 family protein</fullName>
    </submittedName>
</protein>
<evidence type="ECO:0000313" key="2">
    <source>
        <dbReference type="EMBL" id="MBC9811031.1"/>
    </source>
</evidence>
<dbReference type="Proteomes" id="UP000652681">
    <property type="component" value="Unassembled WGS sequence"/>
</dbReference>
<gene>
    <name evidence="2" type="ORF">H9Y05_00950</name>
</gene>
<dbReference type="EMBL" id="JACVEL010000001">
    <property type="protein sequence ID" value="MBC9811031.1"/>
    <property type="molecule type" value="Genomic_DNA"/>
</dbReference>
<accession>A0A8J6PG39</accession>
<proteinExistence type="predicted"/>
<reference evidence="2" key="1">
    <citation type="submission" date="2020-09" db="EMBL/GenBank/DDBJ databases">
        <title>Taishania pollutisoli gen. nov., sp. nov., Isolated from Tetrabromobisphenol A-Contaminated Soil.</title>
        <authorList>
            <person name="Chen Q."/>
        </authorList>
    </citation>
    <scope>NUCLEOTIDE SEQUENCE</scope>
    <source>
        <strain evidence="2">CZZ-1</strain>
    </source>
</reference>
<name>A0A8J6PG39_9FLAO</name>
<sequence length="133" mass="15502">MMNNNDFLGIGWEFPPAFEKKGVRLVESNTDIRESLRILLSTTQGERIFRPEYGCNIRRWVFSKMTLSERTLITDTIKQAVKKGEPRIVLNQVSVEIKDALEGILWINLDYTIITTNTPDNLVFPFYFKESIR</sequence>
<dbReference type="SUPFAM" id="SSF160719">
    <property type="entry name" value="gpW/gp25-like"/>
    <property type="match status" value="1"/>
</dbReference>
<comment type="caution">
    <text evidence="2">The sequence shown here is derived from an EMBL/GenBank/DDBJ whole genome shotgun (WGS) entry which is preliminary data.</text>
</comment>
<evidence type="ECO:0000313" key="3">
    <source>
        <dbReference type="Proteomes" id="UP000652681"/>
    </source>
</evidence>
<feature type="domain" description="IraD/Gp25-like" evidence="1">
    <location>
        <begin position="29"/>
        <end position="117"/>
    </location>
</feature>